<evidence type="ECO:0000313" key="1">
    <source>
        <dbReference type="EMBL" id="KAK4456962.1"/>
    </source>
</evidence>
<name>A0AAV9H876_9PEZI</name>
<dbReference type="Proteomes" id="UP001321749">
    <property type="component" value="Unassembled WGS sequence"/>
</dbReference>
<reference evidence="1" key="1">
    <citation type="journal article" date="2023" name="Mol. Phylogenet. Evol.">
        <title>Genome-scale phylogeny and comparative genomics of the fungal order Sordariales.</title>
        <authorList>
            <person name="Hensen N."/>
            <person name="Bonometti L."/>
            <person name="Westerberg I."/>
            <person name="Brannstrom I.O."/>
            <person name="Guillou S."/>
            <person name="Cros-Aarteil S."/>
            <person name="Calhoun S."/>
            <person name="Haridas S."/>
            <person name="Kuo A."/>
            <person name="Mondo S."/>
            <person name="Pangilinan J."/>
            <person name="Riley R."/>
            <person name="LaButti K."/>
            <person name="Andreopoulos B."/>
            <person name="Lipzen A."/>
            <person name="Chen C."/>
            <person name="Yan M."/>
            <person name="Daum C."/>
            <person name="Ng V."/>
            <person name="Clum A."/>
            <person name="Steindorff A."/>
            <person name="Ohm R.A."/>
            <person name="Martin F."/>
            <person name="Silar P."/>
            <person name="Natvig D.O."/>
            <person name="Lalanne C."/>
            <person name="Gautier V."/>
            <person name="Ament-Velasquez S.L."/>
            <person name="Kruys A."/>
            <person name="Hutchinson M.I."/>
            <person name="Powell A.J."/>
            <person name="Barry K."/>
            <person name="Miller A.N."/>
            <person name="Grigoriev I.V."/>
            <person name="Debuchy R."/>
            <person name="Gladieux P."/>
            <person name="Hiltunen Thoren M."/>
            <person name="Johannesson H."/>
        </authorList>
    </citation>
    <scope>NUCLEOTIDE SEQUENCE</scope>
    <source>
        <strain evidence="1">PSN324</strain>
    </source>
</reference>
<gene>
    <name evidence="1" type="ORF">QBC42DRAFT_280171</name>
</gene>
<sequence>MPFSKRSIVTKEQHDASVAKILEESPDHVIIREHPAEDVKIAEDLIDAKESTLSTMILRFNKGDEVCKSCGRQFNVLDVISEALNIHSKEFLNEALFGDKFTAGQGTQSLTCYECGTVGGGPMPYAHAKHNCEK</sequence>
<protein>
    <submittedName>
        <fullName evidence="1">Uncharacterized protein</fullName>
    </submittedName>
</protein>
<proteinExistence type="predicted"/>
<dbReference type="AlphaFoldDB" id="A0AAV9H876"/>
<keyword evidence="2" id="KW-1185">Reference proteome</keyword>
<evidence type="ECO:0000313" key="2">
    <source>
        <dbReference type="Proteomes" id="UP001321749"/>
    </source>
</evidence>
<organism evidence="1 2">
    <name type="scientific">Cladorrhinum samala</name>
    <dbReference type="NCBI Taxonomy" id="585594"/>
    <lineage>
        <taxon>Eukaryota</taxon>
        <taxon>Fungi</taxon>
        <taxon>Dikarya</taxon>
        <taxon>Ascomycota</taxon>
        <taxon>Pezizomycotina</taxon>
        <taxon>Sordariomycetes</taxon>
        <taxon>Sordariomycetidae</taxon>
        <taxon>Sordariales</taxon>
        <taxon>Podosporaceae</taxon>
        <taxon>Cladorrhinum</taxon>
    </lineage>
</organism>
<reference evidence="1" key="2">
    <citation type="submission" date="2023-06" db="EMBL/GenBank/DDBJ databases">
        <authorList>
            <consortium name="Lawrence Berkeley National Laboratory"/>
            <person name="Mondo S.J."/>
            <person name="Hensen N."/>
            <person name="Bonometti L."/>
            <person name="Westerberg I."/>
            <person name="Brannstrom I.O."/>
            <person name="Guillou S."/>
            <person name="Cros-Aarteil S."/>
            <person name="Calhoun S."/>
            <person name="Haridas S."/>
            <person name="Kuo A."/>
            <person name="Pangilinan J."/>
            <person name="Riley R."/>
            <person name="Labutti K."/>
            <person name="Andreopoulos B."/>
            <person name="Lipzen A."/>
            <person name="Chen C."/>
            <person name="Yanf M."/>
            <person name="Daum C."/>
            <person name="Ng V."/>
            <person name="Clum A."/>
            <person name="Steindorff A."/>
            <person name="Ohm R."/>
            <person name="Martin F."/>
            <person name="Silar P."/>
            <person name="Natvig D."/>
            <person name="Lalanne C."/>
            <person name="Gautier V."/>
            <person name="Ament-Velasquez S.L."/>
            <person name="Kruys A."/>
            <person name="Hutchinson M.I."/>
            <person name="Powell A.J."/>
            <person name="Barry K."/>
            <person name="Miller A.N."/>
            <person name="Grigoriev I.V."/>
            <person name="Debuchy R."/>
            <person name="Gladieux P."/>
            <person name="Thoren M.H."/>
            <person name="Johannesson H."/>
        </authorList>
    </citation>
    <scope>NUCLEOTIDE SEQUENCE</scope>
    <source>
        <strain evidence="1">PSN324</strain>
    </source>
</reference>
<comment type="caution">
    <text evidence="1">The sequence shown here is derived from an EMBL/GenBank/DDBJ whole genome shotgun (WGS) entry which is preliminary data.</text>
</comment>
<accession>A0AAV9H876</accession>
<dbReference type="EMBL" id="MU865147">
    <property type="protein sequence ID" value="KAK4456962.1"/>
    <property type="molecule type" value="Genomic_DNA"/>
</dbReference>